<feature type="region of interest" description="Disordered" evidence="3">
    <location>
        <begin position="77"/>
        <end position="159"/>
    </location>
</feature>
<dbReference type="SUPFAM" id="SSF57756">
    <property type="entry name" value="Retrovirus zinc finger-like domains"/>
    <property type="match status" value="1"/>
</dbReference>
<dbReference type="PROSITE" id="PS50158">
    <property type="entry name" value="ZF_CCHC"/>
    <property type="match status" value="2"/>
</dbReference>
<accession>A0A6J1NWG5</accession>
<evidence type="ECO:0000313" key="6">
    <source>
        <dbReference type="RefSeq" id="XP_023947756.2"/>
    </source>
</evidence>
<evidence type="ECO:0000313" key="5">
    <source>
        <dbReference type="Proteomes" id="UP001652582"/>
    </source>
</evidence>
<feature type="compositionally biased region" description="Polar residues" evidence="3">
    <location>
        <begin position="381"/>
        <end position="394"/>
    </location>
</feature>
<feature type="coiled-coil region" evidence="2">
    <location>
        <begin position="262"/>
        <end position="296"/>
    </location>
</feature>
<keyword evidence="1" id="KW-0862">Zinc</keyword>
<dbReference type="Pfam" id="PF00098">
    <property type="entry name" value="zf-CCHC"/>
    <property type="match status" value="1"/>
</dbReference>
<feature type="domain" description="CCHC-type" evidence="4">
    <location>
        <begin position="654"/>
        <end position="667"/>
    </location>
</feature>
<dbReference type="Gene3D" id="4.10.60.10">
    <property type="entry name" value="Zinc finger, CCHC-type"/>
    <property type="match status" value="1"/>
</dbReference>
<keyword evidence="1" id="KW-0479">Metal-binding</keyword>
<evidence type="ECO:0000256" key="1">
    <source>
        <dbReference type="PROSITE-ProRule" id="PRU00047"/>
    </source>
</evidence>
<organism evidence="5 6">
    <name type="scientific">Bicyclus anynana</name>
    <name type="common">Squinting bush brown butterfly</name>
    <dbReference type="NCBI Taxonomy" id="110368"/>
    <lineage>
        <taxon>Eukaryota</taxon>
        <taxon>Metazoa</taxon>
        <taxon>Ecdysozoa</taxon>
        <taxon>Arthropoda</taxon>
        <taxon>Hexapoda</taxon>
        <taxon>Insecta</taxon>
        <taxon>Pterygota</taxon>
        <taxon>Neoptera</taxon>
        <taxon>Endopterygota</taxon>
        <taxon>Lepidoptera</taxon>
        <taxon>Glossata</taxon>
        <taxon>Ditrysia</taxon>
        <taxon>Papilionoidea</taxon>
        <taxon>Nymphalidae</taxon>
        <taxon>Satyrinae</taxon>
        <taxon>Satyrini</taxon>
        <taxon>Mycalesina</taxon>
        <taxon>Bicyclus</taxon>
    </lineage>
</organism>
<reference evidence="6" key="1">
    <citation type="submission" date="2025-08" db="UniProtKB">
        <authorList>
            <consortium name="RefSeq"/>
        </authorList>
    </citation>
    <scope>IDENTIFICATION</scope>
</reference>
<feature type="compositionally biased region" description="Basic residues" evidence="3">
    <location>
        <begin position="314"/>
        <end position="325"/>
    </location>
</feature>
<evidence type="ECO:0000256" key="3">
    <source>
        <dbReference type="SAM" id="MobiDB-lite"/>
    </source>
</evidence>
<dbReference type="AlphaFoldDB" id="A0A6J1NWG5"/>
<feature type="region of interest" description="Disordered" evidence="3">
    <location>
        <begin position="359"/>
        <end position="461"/>
    </location>
</feature>
<feature type="region of interest" description="Disordered" evidence="3">
    <location>
        <begin position="300"/>
        <end position="331"/>
    </location>
</feature>
<evidence type="ECO:0000259" key="4">
    <source>
        <dbReference type="PROSITE" id="PS50158"/>
    </source>
</evidence>
<dbReference type="GeneID" id="112052772"/>
<feature type="region of interest" description="Disordered" evidence="3">
    <location>
        <begin position="690"/>
        <end position="732"/>
    </location>
</feature>
<protein>
    <submittedName>
        <fullName evidence="6">Uncharacterized protein LOC112052772</fullName>
    </submittedName>
</protein>
<keyword evidence="1" id="KW-0863">Zinc-finger</keyword>
<name>A0A6J1NWG5_BICAN</name>
<feature type="domain" description="CCHC-type" evidence="4">
    <location>
        <begin position="629"/>
        <end position="644"/>
    </location>
</feature>
<feature type="compositionally biased region" description="Basic and acidic residues" evidence="3">
    <location>
        <begin position="140"/>
        <end position="155"/>
    </location>
</feature>
<dbReference type="GO" id="GO:0008270">
    <property type="term" value="F:zinc ion binding"/>
    <property type="evidence" value="ECO:0007669"/>
    <property type="project" value="UniProtKB-KW"/>
</dbReference>
<gene>
    <name evidence="6" type="primary">LOC112052772</name>
</gene>
<dbReference type="OrthoDB" id="7490362at2759"/>
<keyword evidence="5" id="KW-1185">Reference proteome</keyword>
<feature type="compositionally biased region" description="Basic and acidic residues" evidence="3">
    <location>
        <begin position="96"/>
        <end position="107"/>
    </location>
</feature>
<dbReference type="InterPro" id="IPR036875">
    <property type="entry name" value="Znf_CCHC_sf"/>
</dbReference>
<sequence length="732" mass="80746">MELRSAKNSTREGPACGESLGALGSPCIGPIVYGGANCRNREEENGEGIEIGNAQGGEGVADMDVVLEVTNVKAVEGEKEIREEKEESEVMMESDCSNRRKESRLRSGSDSSAAASGSSRLWQGVKRPRRENDESSGTSDEDRLGSTMPNERENRSTISNYGWIKAKESLKKKKEEKRNKVKDERLRASVVENFRREERVQSINKTAAQIQKQVSEDVELINRIAKTSSHLKGTFVRDLRDAAASIQEAVEVLSSRTIAEETRQLQADNVRLQAEMVELRKELTQLKEDMDRVRNQETTCSPMYVTEEPQAVAHSKKKDKDRRSAKISTQPTMEEICHKVMLQVGDMVNARLASLEDRLLPEKRLRPPLSGDKKKTHGTTEHTAGSSQQSTHENPLTRPAEVEQTAKPSAHDGEQWAKVSRRKTKKKEKQRGSLEEPSSLANEERKRQPADKSRKLRSPRSAAIVLTLQPGAEEKGATYAAVLKEAKEKIDLSDLGITALRFRRAATGGRILEVPGATSEKMADSLAHKLREVISEEFLRVSRPVKCVDMRVSGLDDSVSNNDVVAEIASRGGCTADQIRFGEIKRSFSGLGTLWLRCPVTAAKKVAESGRLLVGWVSVQIKILDERPRRCYRCLESGHLIAQCSAEVDRSDTCYRCGQAGHKARECSAAPHCRVCEDAGRPANHLGGSRACNQSTYTKKKSSGKIDDGPRASSQSARPTTSAAEDVTMSVG</sequence>
<dbReference type="RefSeq" id="XP_023947756.2">
    <property type="nucleotide sequence ID" value="XM_024091988.2"/>
</dbReference>
<keyword evidence="2" id="KW-0175">Coiled coil</keyword>
<proteinExistence type="predicted"/>
<dbReference type="Proteomes" id="UP001652582">
    <property type="component" value="Chromosome 11"/>
</dbReference>
<feature type="compositionally biased region" description="Low complexity" evidence="3">
    <location>
        <begin position="108"/>
        <end position="121"/>
    </location>
</feature>
<dbReference type="InterPro" id="IPR001878">
    <property type="entry name" value="Znf_CCHC"/>
</dbReference>
<dbReference type="KEGG" id="bany:112052772"/>
<feature type="compositionally biased region" description="Basic and acidic residues" evidence="3">
    <location>
        <begin position="442"/>
        <end position="453"/>
    </location>
</feature>
<evidence type="ECO:0000256" key="2">
    <source>
        <dbReference type="SAM" id="Coils"/>
    </source>
</evidence>
<feature type="region of interest" description="Disordered" evidence="3">
    <location>
        <begin position="1"/>
        <end position="26"/>
    </location>
</feature>
<dbReference type="SMART" id="SM00343">
    <property type="entry name" value="ZnF_C2HC"/>
    <property type="match status" value="2"/>
</dbReference>
<feature type="compositionally biased region" description="Polar residues" evidence="3">
    <location>
        <begin position="712"/>
        <end position="723"/>
    </location>
</feature>
<dbReference type="GO" id="GO:0003676">
    <property type="term" value="F:nucleic acid binding"/>
    <property type="evidence" value="ECO:0007669"/>
    <property type="project" value="InterPro"/>
</dbReference>
<feature type="compositionally biased region" description="Basic residues" evidence="3">
    <location>
        <begin position="419"/>
        <end position="429"/>
    </location>
</feature>